<keyword evidence="1" id="KW-0812">Transmembrane</keyword>
<feature type="transmembrane region" description="Helical" evidence="1">
    <location>
        <begin position="123"/>
        <end position="142"/>
    </location>
</feature>
<name>A0AAN7APL4_9PEZI</name>
<evidence type="ECO:0000256" key="1">
    <source>
        <dbReference type="SAM" id="Phobius"/>
    </source>
</evidence>
<keyword evidence="1" id="KW-1133">Transmembrane helix</keyword>
<feature type="domain" description="Tyrosine specific protein phosphatases" evidence="2">
    <location>
        <begin position="176"/>
        <end position="234"/>
    </location>
</feature>
<keyword evidence="1" id="KW-0472">Membrane</keyword>
<protein>
    <submittedName>
        <fullName evidence="3">Protein-tyrosine phosphatase-like protein</fullName>
    </submittedName>
</protein>
<gene>
    <name evidence="3" type="ORF">QBC35DRAFT_482346</name>
</gene>
<reference evidence="3" key="2">
    <citation type="submission" date="2023-05" db="EMBL/GenBank/DDBJ databases">
        <authorList>
            <consortium name="Lawrence Berkeley National Laboratory"/>
            <person name="Steindorff A."/>
            <person name="Hensen N."/>
            <person name="Bonometti L."/>
            <person name="Westerberg I."/>
            <person name="Brannstrom I.O."/>
            <person name="Guillou S."/>
            <person name="Cros-Aarteil S."/>
            <person name="Calhoun S."/>
            <person name="Haridas S."/>
            <person name="Kuo A."/>
            <person name="Mondo S."/>
            <person name="Pangilinan J."/>
            <person name="Riley R."/>
            <person name="Labutti K."/>
            <person name="Andreopoulos B."/>
            <person name="Lipzen A."/>
            <person name="Chen C."/>
            <person name="Yanf M."/>
            <person name="Daum C."/>
            <person name="Ng V."/>
            <person name="Clum A."/>
            <person name="Ohm R."/>
            <person name="Martin F."/>
            <person name="Silar P."/>
            <person name="Natvig D."/>
            <person name="Lalanne C."/>
            <person name="Gautier V."/>
            <person name="Ament-Velasquez S.L."/>
            <person name="Kruys A."/>
            <person name="Hutchinson M.I."/>
            <person name="Powell A.J."/>
            <person name="Barry K."/>
            <person name="Miller A.N."/>
            <person name="Grigoriev I.V."/>
            <person name="Debuchy R."/>
            <person name="Gladieux P."/>
            <person name="Thoren M.H."/>
            <person name="Johannesson H."/>
        </authorList>
    </citation>
    <scope>NUCLEOTIDE SEQUENCE</scope>
    <source>
        <strain evidence="3">PSN309</strain>
    </source>
</reference>
<dbReference type="AlphaFoldDB" id="A0AAN7APL4"/>
<sequence length="301" mass="33397">MSTAEFDVVVNNSELEGVLNFRDVGRTINSFLKSKVLKEGLLFRSARLDDASLKDRERLKGDFAVQTVIDLRSTTEHLNASKKRQSDASIPALLKANPALAEPPQIPGVRYQSINLTSRRFELFLLFQLSWLNILKFLFLFLTGNRMSALYLLGSLVMKPRGLLRLGLDTLDFSKPQISSALFALLPSPHSSSSPTLIHCTQGKDRTGMVVLLALLIADVPPEAVEYDYSLTDAALQPEKEARLAEVREIGLSDEFVNTTPGLVSATIEYLDERYGGLESYLDGIGFGKAEREMLREALLC</sequence>
<dbReference type="InterPro" id="IPR000387">
    <property type="entry name" value="Tyr_Pase_dom"/>
</dbReference>
<accession>A0AAN7APL4</accession>
<dbReference type="InterPro" id="IPR026893">
    <property type="entry name" value="Tyr/Ser_Pase_IphP-type"/>
</dbReference>
<dbReference type="PANTHER" id="PTHR31126:SF10">
    <property type="entry name" value="PROTEIN PHOSPHATASE, PUTATIVE (AFU_ORTHOLOGUE AFUA_6G06650)-RELATED"/>
    <property type="match status" value="1"/>
</dbReference>
<reference evidence="3" key="1">
    <citation type="journal article" date="2023" name="Mol. Phylogenet. Evol.">
        <title>Genome-scale phylogeny and comparative genomics of the fungal order Sordariales.</title>
        <authorList>
            <person name="Hensen N."/>
            <person name="Bonometti L."/>
            <person name="Westerberg I."/>
            <person name="Brannstrom I.O."/>
            <person name="Guillou S."/>
            <person name="Cros-Aarteil S."/>
            <person name="Calhoun S."/>
            <person name="Haridas S."/>
            <person name="Kuo A."/>
            <person name="Mondo S."/>
            <person name="Pangilinan J."/>
            <person name="Riley R."/>
            <person name="LaButti K."/>
            <person name="Andreopoulos B."/>
            <person name="Lipzen A."/>
            <person name="Chen C."/>
            <person name="Yan M."/>
            <person name="Daum C."/>
            <person name="Ng V."/>
            <person name="Clum A."/>
            <person name="Steindorff A."/>
            <person name="Ohm R.A."/>
            <person name="Martin F."/>
            <person name="Silar P."/>
            <person name="Natvig D.O."/>
            <person name="Lalanne C."/>
            <person name="Gautier V."/>
            <person name="Ament-Velasquez S.L."/>
            <person name="Kruys A."/>
            <person name="Hutchinson M.I."/>
            <person name="Powell A.J."/>
            <person name="Barry K."/>
            <person name="Miller A.N."/>
            <person name="Grigoriev I.V."/>
            <person name="Debuchy R."/>
            <person name="Gladieux P."/>
            <person name="Hiltunen Thoren M."/>
            <person name="Johannesson H."/>
        </authorList>
    </citation>
    <scope>NUCLEOTIDE SEQUENCE</scope>
    <source>
        <strain evidence="3">PSN309</strain>
    </source>
</reference>
<dbReference type="Gene3D" id="3.90.190.10">
    <property type="entry name" value="Protein tyrosine phosphatase superfamily"/>
    <property type="match status" value="1"/>
</dbReference>
<dbReference type="Proteomes" id="UP001302126">
    <property type="component" value="Unassembled WGS sequence"/>
</dbReference>
<dbReference type="GO" id="GO:0004721">
    <property type="term" value="F:phosphoprotein phosphatase activity"/>
    <property type="evidence" value="ECO:0007669"/>
    <property type="project" value="InterPro"/>
</dbReference>
<dbReference type="PROSITE" id="PS00383">
    <property type="entry name" value="TYR_PHOSPHATASE_1"/>
    <property type="match status" value="1"/>
</dbReference>
<evidence type="ECO:0000313" key="4">
    <source>
        <dbReference type="Proteomes" id="UP001302126"/>
    </source>
</evidence>
<organism evidence="3 4">
    <name type="scientific">Podospora australis</name>
    <dbReference type="NCBI Taxonomy" id="1536484"/>
    <lineage>
        <taxon>Eukaryota</taxon>
        <taxon>Fungi</taxon>
        <taxon>Dikarya</taxon>
        <taxon>Ascomycota</taxon>
        <taxon>Pezizomycotina</taxon>
        <taxon>Sordariomycetes</taxon>
        <taxon>Sordariomycetidae</taxon>
        <taxon>Sordariales</taxon>
        <taxon>Podosporaceae</taxon>
        <taxon>Podospora</taxon>
    </lineage>
</organism>
<evidence type="ECO:0000313" key="3">
    <source>
        <dbReference type="EMBL" id="KAK4193000.1"/>
    </source>
</evidence>
<comment type="caution">
    <text evidence="3">The sequence shown here is derived from an EMBL/GenBank/DDBJ whole genome shotgun (WGS) entry which is preliminary data.</text>
</comment>
<proteinExistence type="predicted"/>
<keyword evidence="4" id="KW-1185">Reference proteome</keyword>
<dbReference type="InterPro" id="IPR029021">
    <property type="entry name" value="Prot-tyrosine_phosphatase-like"/>
</dbReference>
<dbReference type="PANTHER" id="PTHR31126">
    <property type="entry name" value="TYROSINE-PROTEIN PHOSPHATASE"/>
    <property type="match status" value="1"/>
</dbReference>
<dbReference type="PROSITE" id="PS50056">
    <property type="entry name" value="TYR_PHOSPHATASE_2"/>
    <property type="match status" value="1"/>
</dbReference>
<dbReference type="Pfam" id="PF13350">
    <property type="entry name" value="Y_phosphatase3"/>
    <property type="match status" value="1"/>
</dbReference>
<dbReference type="EMBL" id="MU864352">
    <property type="protein sequence ID" value="KAK4193000.1"/>
    <property type="molecule type" value="Genomic_DNA"/>
</dbReference>
<evidence type="ECO:0000259" key="2">
    <source>
        <dbReference type="PROSITE" id="PS50056"/>
    </source>
</evidence>
<dbReference type="SUPFAM" id="SSF52799">
    <property type="entry name" value="(Phosphotyrosine protein) phosphatases II"/>
    <property type="match status" value="1"/>
</dbReference>
<dbReference type="InterPro" id="IPR016130">
    <property type="entry name" value="Tyr_Pase_AS"/>
</dbReference>